<keyword evidence="1" id="KW-0472">Membrane</keyword>
<evidence type="ECO:0000313" key="3">
    <source>
        <dbReference type="Proteomes" id="UP000003178"/>
    </source>
</evidence>
<dbReference type="InterPro" id="IPR009825">
    <property type="entry name" value="ECF_substrate-spec-like"/>
</dbReference>
<feature type="transmembrane region" description="Helical" evidence="1">
    <location>
        <begin position="12"/>
        <end position="35"/>
    </location>
</feature>
<reference evidence="2 3" key="1">
    <citation type="submission" date="2008-09" db="EMBL/GenBank/DDBJ databases">
        <authorList>
            <person name="Fulton L."/>
            <person name="Clifton S."/>
            <person name="Fulton B."/>
            <person name="Xu J."/>
            <person name="Minx P."/>
            <person name="Pepin K.H."/>
            <person name="Johnson M."/>
            <person name="Thiruvilangam P."/>
            <person name="Bhonagiri V."/>
            <person name="Nash W.E."/>
            <person name="Mardis E.R."/>
            <person name="Wilson R.K."/>
        </authorList>
    </citation>
    <scope>NUCLEOTIDE SEQUENCE [LARGE SCALE GENOMIC DNA]</scope>
    <source>
        <strain evidence="2 3">DSM 13275</strain>
    </source>
</reference>
<feature type="transmembrane region" description="Helical" evidence="1">
    <location>
        <begin position="109"/>
        <end position="126"/>
    </location>
</feature>
<dbReference type="Proteomes" id="UP000003178">
    <property type="component" value="Unassembled WGS sequence"/>
</dbReference>
<keyword evidence="1" id="KW-0812">Transmembrane</keyword>
<evidence type="ECO:0000256" key="1">
    <source>
        <dbReference type="SAM" id="Phobius"/>
    </source>
</evidence>
<dbReference type="Gene3D" id="1.10.1760.20">
    <property type="match status" value="1"/>
</dbReference>
<proteinExistence type="predicted"/>
<dbReference type="HOGENOM" id="CLU_084705_0_1_9"/>
<reference evidence="2 3" key="2">
    <citation type="submission" date="2008-10" db="EMBL/GenBank/DDBJ databases">
        <title>Draft genome sequence of Clostridium hiranonis (DSM 13275).</title>
        <authorList>
            <person name="Sudarsanam P."/>
            <person name="Ley R."/>
            <person name="Guruge J."/>
            <person name="Turnbaugh P.J."/>
            <person name="Mahowald M."/>
            <person name="Liep D."/>
            <person name="Gordon J."/>
        </authorList>
    </citation>
    <scope>NUCLEOTIDE SEQUENCE [LARGE SCALE GENOMIC DNA]</scope>
    <source>
        <strain evidence="2 3">DSM 13275</strain>
    </source>
</reference>
<dbReference type="EMBL" id="ABWP01000021">
    <property type="protein sequence ID" value="EEA85787.1"/>
    <property type="molecule type" value="Genomic_DNA"/>
</dbReference>
<feature type="transmembrane region" description="Helical" evidence="1">
    <location>
        <begin position="47"/>
        <end position="72"/>
    </location>
</feature>
<dbReference type="InterPro" id="IPR023812">
    <property type="entry name" value="CHP04002"/>
</dbReference>
<dbReference type="NCBIfam" id="TIGR04002">
    <property type="entry name" value="TIGR04002 family protein"/>
    <property type="match status" value="1"/>
</dbReference>
<keyword evidence="3" id="KW-1185">Reference proteome</keyword>
<dbReference type="AlphaFoldDB" id="B6FXH0"/>
<dbReference type="OrthoDB" id="411368at2"/>
<feature type="transmembrane region" description="Helical" evidence="1">
    <location>
        <begin position="78"/>
        <end position="97"/>
    </location>
</feature>
<evidence type="ECO:0000313" key="2">
    <source>
        <dbReference type="EMBL" id="EEA85787.1"/>
    </source>
</evidence>
<dbReference type="Pfam" id="PF07155">
    <property type="entry name" value="ECF-ribofla_trS"/>
    <property type="match status" value="1"/>
</dbReference>
<dbReference type="eggNOG" id="COG4720">
    <property type="taxonomic scope" value="Bacteria"/>
</dbReference>
<gene>
    <name evidence="2" type="ORF">CLOHIR_00569</name>
</gene>
<protein>
    <submittedName>
        <fullName evidence="2">TIGR04002 family protein</fullName>
    </submittedName>
</protein>
<dbReference type="STRING" id="500633.CLOHIR_00569"/>
<accession>B6FXH0</accession>
<keyword evidence="1" id="KW-1133">Transmembrane helix</keyword>
<feature type="transmembrane region" description="Helical" evidence="1">
    <location>
        <begin position="138"/>
        <end position="162"/>
    </location>
</feature>
<dbReference type="RefSeq" id="WP_006439498.1">
    <property type="nucleotide sequence ID" value="NZ_DS995355.1"/>
</dbReference>
<name>B6FXH0_PEPHT</name>
<sequence length="176" mass="18392">MSNEETNKKTRLIVLAALLAALVFLATAYILHIPVGGNGGYVHVGDAFIYLAAVLLPTPYAMAAAAIGAGLADIATGAAIWAIPTMIIKPILVLFFTNKTEKIINMRNVVATLIAGIVGTVLYMLAEGIMIGSIQAAFVMSLVGLVQPLGSAIVFIIVGLAFDKANIKVKYHLLAA</sequence>
<comment type="caution">
    <text evidence="2">The sequence shown here is derived from an EMBL/GenBank/DDBJ whole genome shotgun (WGS) entry which is preliminary data.</text>
</comment>
<dbReference type="GO" id="GO:0016020">
    <property type="term" value="C:membrane"/>
    <property type="evidence" value="ECO:0007669"/>
    <property type="project" value="InterPro"/>
</dbReference>
<organism evidence="2 3">
    <name type="scientific">Peptacetobacter hiranonis (strain DSM 13275 / JCM 10541 / KCTC 15199 / TO-931)</name>
    <name type="common">Clostridium hiranonis</name>
    <dbReference type="NCBI Taxonomy" id="500633"/>
    <lineage>
        <taxon>Bacteria</taxon>
        <taxon>Bacillati</taxon>
        <taxon>Bacillota</taxon>
        <taxon>Clostridia</taxon>
        <taxon>Peptostreptococcales</taxon>
        <taxon>Peptostreptococcaceae</taxon>
        <taxon>Peptacetobacter</taxon>
    </lineage>
</organism>